<evidence type="ECO:0000313" key="2">
    <source>
        <dbReference type="Proteomes" id="UP001354073"/>
    </source>
</evidence>
<reference evidence="1" key="1">
    <citation type="submission" date="2024-11" db="EMBL/GenBank/DDBJ databases">
        <title>Identification of new Vibrio campbellii strains harboring the pVA1 plasmid isolated from Penaeus vannamei postlarvae affected by outbreaks of acute hepatopancreatic necrosis disease (AHPND) in Mexico.</title>
        <authorList>
            <person name="Gomez-Gil B."/>
            <person name="Enciso-Ibarra J."/>
        </authorList>
    </citation>
    <scope>NUCLEOTIDE SEQUENCE</scope>
    <source>
        <strain evidence="1">M270204</strain>
    </source>
</reference>
<accession>A0ACC7RCN7</accession>
<dbReference type="Proteomes" id="UP001354073">
    <property type="component" value="Unassembled WGS sequence"/>
</dbReference>
<gene>
    <name evidence="1" type="ORF">REH74_015490</name>
</gene>
<proteinExistence type="predicted"/>
<dbReference type="EMBL" id="JAVHXJ020000075">
    <property type="protein sequence ID" value="MGI1898935.1"/>
    <property type="molecule type" value="Genomic_DNA"/>
</dbReference>
<evidence type="ECO:0000313" key="1">
    <source>
        <dbReference type="EMBL" id="MGI1898935.1"/>
    </source>
</evidence>
<sequence>MDTSKKDFVLKIALSNTQSAAFQRGYVYSSNVSALDKSNFSKYFRSRLKSLESTYSNQPNEIEHIEIIESFREDISKEYGHLLLDNKLRFGTAQKAVNLYVKFLWTLGYIEEQPPHCPIDGIVLKSVGLKDKWTELDCRQRYKQIIELVRQEASEKELTIAEWEIMLWNTEA</sequence>
<name>A0ACC7RCN7_9VIBR</name>
<organism evidence="1 2">
    <name type="scientific">Vibrio campbellii</name>
    <dbReference type="NCBI Taxonomy" id="680"/>
    <lineage>
        <taxon>Bacteria</taxon>
        <taxon>Pseudomonadati</taxon>
        <taxon>Pseudomonadota</taxon>
        <taxon>Gammaproteobacteria</taxon>
        <taxon>Vibrionales</taxon>
        <taxon>Vibrionaceae</taxon>
        <taxon>Vibrio</taxon>
    </lineage>
</organism>
<comment type="caution">
    <text evidence="1">The sequence shown here is derived from an EMBL/GenBank/DDBJ whole genome shotgun (WGS) entry which is preliminary data.</text>
</comment>
<protein>
    <submittedName>
        <fullName evidence="1">Uncharacterized protein</fullName>
    </submittedName>
</protein>